<feature type="signal peptide" evidence="1">
    <location>
        <begin position="1"/>
        <end position="21"/>
    </location>
</feature>
<dbReference type="EMBL" id="JACORT010000004">
    <property type="protein sequence ID" value="MBC5783579.1"/>
    <property type="molecule type" value="Genomic_DNA"/>
</dbReference>
<evidence type="ECO:0000313" key="2">
    <source>
        <dbReference type="EMBL" id="MBC5783579.1"/>
    </source>
</evidence>
<comment type="caution">
    <text evidence="2">The sequence shown here is derived from an EMBL/GenBank/DDBJ whole genome shotgun (WGS) entry which is preliminary data.</text>
</comment>
<keyword evidence="3" id="KW-1185">Reference proteome</keyword>
<keyword evidence="1" id="KW-0732">Signal</keyword>
<proteinExistence type="predicted"/>
<gene>
    <name evidence="2" type="ORF">H8N03_11540</name>
</gene>
<accession>A0A923SB90</accession>
<evidence type="ECO:0000313" key="3">
    <source>
        <dbReference type="Proteomes" id="UP000608513"/>
    </source>
</evidence>
<evidence type="ECO:0008006" key="4">
    <source>
        <dbReference type="Google" id="ProtNLM"/>
    </source>
</evidence>
<dbReference type="RefSeq" id="WP_187076329.1">
    <property type="nucleotide sequence ID" value="NZ_JACORT010000004.1"/>
</dbReference>
<dbReference type="AlphaFoldDB" id="A0A923SB90"/>
<dbReference type="Proteomes" id="UP000608513">
    <property type="component" value="Unassembled WGS sequence"/>
</dbReference>
<organism evidence="2 3">
    <name type="scientific">Ramlibacter cellulosilyticus</name>
    <dbReference type="NCBI Taxonomy" id="2764187"/>
    <lineage>
        <taxon>Bacteria</taxon>
        <taxon>Pseudomonadati</taxon>
        <taxon>Pseudomonadota</taxon>
        <taxon>Betaproteobacteria</taxon>
        <taxon>Burkholderiales</taxon>
        <taxon>Comamonadaceae</taxon>
        <taxon>Ramlibacter</taxon>
    </lineage>
</organism>
<evidence type="ECO:0000256" key="1">
    <source>
        <dbReference type="SAM" id="SignalP"/>
    </source>
</evidence>
<sequence>MHAFLPACALLLLAAAQPVRAQEDPLKSPACGAALASLQAARSQGEAAARVETLRSAAASTCLGSGTVPTRLSRVVQAPVVVPPPQVEVTPTAPPSLPAPTPLPPPVAIERLPLPSTCDATGCWTNDGTHLRHVPPNLMGPGGLCSQLGGMVYCP</sequence>
<name>A0A923SB90_9BURK</name>
<feature type="chain" id="PRO_5036827007" description="DUF3761 domain-containing protein" evidence="1">
    <location>
        <begin position="22"/>
        <end position="155"/>
    </location>
</feature>
<reference evidence="2" key="1">
    <citation type="submission" date="2020-08" db="EMBL/GenBank/DDBJ databases">
        <title>Ramlibacter sp. USB13 16S ribosomal RNA gene genome sequencing and assembly.</title>
        <authorList>
            <person name="Kang M."/>
        </authorList>
    </citation>
    <scope>NUCLEOTIDE SEQUENCE</scope>
    <source>
        <strain evidence="2">USB13</strain>
    </source>
</reference>
<protein>
    <recommendedName>
        <fullName evidence="4">DUF3761 domain-containing protein</fullName>
    </recommendedName>
</protein>